<dbReference type="SUPFAM" id="SSF53720">
    <property type="entry name" value="ALDH-like"/>
    <property type="match status" value="1"/>
</dbReference>
<dbReference type="Proteomes" id="UP001500866">
    <property type="component" value="Unassembled WGS sequence"/>
</dbReference>
<keyword evidence="6" id="KW-1185">Reference proteome</keyword>
<organism evidence="5 6">
    <name type="scientific">Virgibacillus siamensis</name>
    <dbReference type="NCBI Taxonomy" id="480071"/>
    <lineage>
        <taxon>Bacteria</taxon>
        <taxon>Bacillati</taxon>
        <taxon>Bacillota</taxon>
        <taxon>Bacilli</taxon>
        <taxon>Bacillales</taxon>
        <taxon>Bacillaceae</taxon>
        <taxon>Virgibacillus</taxon>
    </lineage>
</organism>
<evidence type="ECO:0000256" key="3">
    <source>
        <dbReference type="SAM" id="MobiDB-lite"/>
    </source>
</evidence>
<feature type="compositionally biased region" description="Basic and acidic residues" evidence="3">
    <location>
        <begin position="11"/>
        <end position="22"/>
    </location>
</feature>
<protein>
    <recommendedName>
        <fullName evidence="4">Aldehyde dehydrogenase domain-containing protein</fullName>
    </recommendedName>
</protein>
<dbReference type="InterPro" id="IPR015590">
    <property type="entry name" value="Aldehyde_DH_dom"/>
</dbReference>
<reference evidence="6" key="1">
    <citation type="journal article" date="2019" name="Int. J. Syst. Evol. Microbiol.">
        <title>The Global Catalogue of Microorganisms (GCM) 10K type strain sequencing project: providing services to taxonomists for standard genome sequencing and annotation.</title>
        <authorList>
            <consortium name="The Broad Institute Genomics Platform"/>
            <consortium name="The Broad Institute Genome Sequencing Center for Infectious Disease"/>
            <person name="Wu L."/>
            <person name="Ma J."/>
        </authorList>
    </citation>
    <scope>NUCLEOTIDE SEQUENCE [LARGE SCALE GENOMIC DNA]</scope>
    <source>
        <strain evidence="6">JCM 15395</strain>
    </source>
</reference>
<dbReference type="Pfam" id="PF00171">
    <property type="entry name" value="Aldedh"/>
    <property type="match status" value="1"/>
</dbReference>
<feature type="region of interest" description="Disordered" evidence="3">
    <location>
        <begin position="1"/>
        <end position="22"/>
    </location>
</feature>
<dbReference type="PANTHER" id="PTHR42986:SF1">
    <property type="entry name" value="BENZALDEHYDE DEHYDROGENASE YFMT"/>
    <property type="match status" value="1"/>
</dbReference>
<dbReference type="InterPro" id="IPR016163">
    <property type="entry name" value="Ald_DH_C"/>
</dbReference>
<comment type="caution">
    <text evidence="5">The sequence shown here is derived from an EMBL/GenBank/DDBJ whole genome shotgun (WGS) entry which is preliminary data.</text>
</comment>
<sequence length="57" mass="6627">MVHVNDQSINDESHVPFGGEKESGLGRFNGDWVLDEFTTVQWVSVQHERRDYGPYFN</sequence>
<proteinExistence type="inferred from homology"/>
<evidence type="ECO:0000256" key="1">
    <source>
        <dbReference type="ARBA" id="ARBA00009986"/>
    </source>
</evidence>
<dbReference type="InterPro" id="IPR016161">
    <property type="entry name" value="Ald_DH/histidinol_DH"/>
</dbReference>
<feature type="compositionally biased region" description="Polar residues" evidence="3">
    <location>
        <begin position="1"/>
        <end position="10"/>
    </location>
</feature>
<comment type="similarity">
    <text evidence="1">Belongs to the aldehyde dehydrogenase family.</text>
</comment>
<accession>A0ABP3QYU3</accession>
<evidence type="ECO:0000259" key="4">
    <source>
        <dbReference type="Pfam" id="PF00171"/>
    </source>
</evidence>
<evidence type="ECO:0000256" key="2">
    <source>
        <dbReference type="ARBA" id="ARBA00023027"/>
    </source>
</evidence>
<name>A0ABP3QYU3_9BACI</name>
<evidence type="ECO:0000313" key="6">
    <source>
        <dbReference type="Proteomes" id="UP001500866"/>
    </source>
</evidence>
<dbReference type="Gene3D" id="3.40.309.10">
    <property type="entry name" value="Aldehyde Dehydrogenase, Chain A, domain 2"/>
    <property type="match status" value="1"/>
</dbReference>
<dbReference type="EMBL" id="BAAADS010000011">
    <property type="protein sequence ID" value="GAA0600200.1"/>
    <property type="molecule type" value="Genomic_DNA"/>
</dbReference>
<keyword evidence="2" id="KW-0520">NAD</keyword>
<feature type="domain" description="Aldehyde dehydrogenase" evidence="4">
    <location>
        <begin position="1"/>
        <end position="43"/>
    </location>
</feature>
<evidence type="ECO:0000313" key="5">
    <source>
        <dbReference type="EMBL" id="GAA0600200.1"/>
    </source>
</evidence>
<gene>
    <name evidence="5" type="ORF">GCM10009001_15720</name>
</gene>
<dbReference type="PANTHER" id="PTHR42986">
    <property type="entry name" value="BENZALDEHYDE DEHYDROGENASE YFMT"/>
    <property type="match status" value="1"/>
</dbReference>